<proteinExistence type="predicted"/>
<dbReference type="InterPro" id="IPR019748">
    <property type="entry name" value="FERM_central"/>
</dbReference>
<keyword evidence="6" id="KW-1185">Reference proteome</keyword>
<dbReference type="OMA" id="CQTIMND"/>
<dbReference type="GeneID" id="14894195"/>
<evidence type="ECO:0000256" key="1">
    <source>
        <dbReference type="ARBA" id="ARBA00004496"/>
    </source>
</evidence>
<dbReference type="RefSeq" id="XP_004261934.1">
    <property type="nucleotide sequence ID" value="XM_004261886.1"/>
</dbReference>
<dbReference type="GO" id="GO:0003779">
    <property type="term" value="F:actin binding"/>
    <property type="evidence" value="ECO:0007669"/>
    <property type="project" value="InterPro"/>
</dbReference>
<sequence>MEEYALFRPNNQDSSQGEWMIPKRTIESYGLVTDDRIWFRARMQIVNVMLPDGSQKKMMLDVCQPIKGLIAAIADKMSLHHAEAFGIQVYGTKRFLKMKNSLYEVAPCDAVFTLKKRHFIQEGELNRDDPMLLHLTYVQAHDNIVDGLYPCTRDEIIRFGALNMMIDSGKCSDDKKVNSVHQVSHDIIPKCYQSKDIEKEIFNGWKKMNAMTPIDAKYKYLQLCMTLRSYGMNIYAGGIEPKGVVQPEEGKKKKLSSVFMAFSPTDLKMLSPEHKVLMCEPYEHLKTWKFSDETITFDFAKYNNGETIVFYTKEGEDIFSLVAGYMEIITMKASKAIVDDRDLEKATEVELTKKKKTAAVKTTTVKTRIAAVPPPIAQAAQITDSSNVFVANKEYALPVNFSVDLKEKAQSNEEIWRNQLRNQSDNLLSLLKPLSESFRGGSKMANEKIKQFGFYVDGIRAAVMSGAASVEDREVLEAMTNNLMDAVRDYMDICAALEKDPNNPALLAALADAEKRVQMCTQALNACSQGLVMNVDQDVVFELSTSICADVDCACELARTLAGDIVEQAITDAQTNARLLMYGSQSMGLAMSSDECQSIMKDLLANCKNSTVNLLETSQLKGTAAGGPLEIDVDDICKGCDLVDNFVEDIKNNKNNKRKNFIESTGNCLQMADWLSTLQNMRIEDVQKAAIEMKKEIPIFVKYMKENVSQVEIDDAKRQFVISNLKEMTVNAKVIMTNADQTQYKSQNNDDIREAAGLIADSIRAVMGDEVNEVVHNSMYSDSKKAAISCAKLNQILKKQSRNEKNAKYSDQLMKAARMTSLAAEQLLAPVEEDEDERKFIEKSKKITSGYVDMSTELASLTEVIEEGRSDIVEEKIQLDLMMQKLEQDVNTFQHQDMTSSIHTASSDYRMAATELKREYLLLESATEFEEVGIKEELNEDALKSLEEFSKLRHQLDVIEMYNYHTPEVVACVSQKSKEVLEKLIKASKTSKKKNERKMVLDAAMKLSNETSRLLTAVEQESVGVQVNKASIENDLTCAEKQVVNILKIEEAVDFNITQAVEVTEEVISAESVALDKMKLSTSEIEAIYQDIQKEVQHKKEVADASEDPKLIVEAALQEAVVVMIGSSIGVLSTATQAQTELVAQLSNPQTSQGVLRNKEYADELVKAVDEVKDTALELQRQVKDDKIDSDELVKTADKIGKKVERVVVSCRAGTKTKTKSNRYKELLDASKKLADATKNLLTCAKDVDEFDDTPIVVQMNMPPPPPPVVVTDVKVDDVQDDVETFGIDEYTLREIEQQKKIFDLEKKLQAAKKKKIDLEELAKTFQ</sequence>
<dbReference type="PANTHER" id="PTHR19981:SF1">
    <property type="entry name" value="RHEA, ISOFORM B"/>
    <property type="match status" value="1"/>
</dbReference>
<keyword evidence="3" id="KW-0175">Coiled coil</keyword>
<dbReference type="CDD" id="cd14473">
    <property type="entry name" value="FERM_B-lobe"/>
    <property type="match status" value="1"/>
</dbReference>
<dbReference type="PROSITE" id="PS50057">
    <property type="entry name" value="FERM_3"/>
    <property type="match status" value="1"/>
</dbReference>
<dbReference type="GO" id="GO:0005737">
    <property type="term" value="C:cytoplasm"/>
    <property type="evidence" value="ECO:0007669"/>
    <property type="project" value="UniProtKB-SubCell"/>
</dbReference>
<dbReference type="InterPro" id="IPR011993">
    <property type="entry name" value="PH-like_dom_sf"/>
</dbReference>
<dbReference type="InterPro" id="IPR019747">
    <property type="entry name" value="FERM_CS"/>
</dbReference>
<accession>A0A0A1UFA4</accession>
<comment type="subcellular location">
    <subcellularLocation>
        <location evidence="1">Cytoplasm</location>
    </subcellularLocation>
</comment>
<protein>
    <submittedName>
        <fullName evidence="5">Talin, putative</fullName>
    </submittedName>
</protein>
<dbReference type="InterPro" id="IPR014352">
    <property type="entry name" value="FERM/acyl-CoA-bd_prot_sf"/>
</dbReference>
<dbReference type="GO" id="GO:0030036">
    <property type="term" value="P:actin cytoskeleton organization"/>
    <property type="evidence" value="ECO:0007669"/>
    <property type="project" value="TreeGrafter"/>
</dbReference>
<dbReference type="InterPro" id="IPR002558">
    <property type="entry name" value="ILWEQ_dom"/>
</dbReference>
<dbReference type="InterPro" id="IPR002404">
    <property type="entry name" value="IRS_PTB"/>
</dbReference>
<dbReference type="Gene3D" id="2.30.29.30">
    <property type="entry name" value="Pleckstrin-homology domain (PH domain)/Phosphotyrosine-binding domain (PTB)"/>
    <property type="match status" value="1"/>
</dbReference>
<gene>
    <name evidence="5" type="ORF">EIN_429090</name>
</gene>
<dbReference type="InterPro" id="IPR000299">
    <property type="entry name" value="FERM_domain"/>
</dbReference>
<keyword evidence="2" id="KW-0963">Cytoplasm</keyword>
<evidence type="ECO:0000313" key="6">
    <source>
        <dbReference type="Proteomes" id="UP000014680"/>
    </source>
</evidence>
<dbReference type="GO" id="GO:0005886">
    <property type="term" value="C:plasma membrane"/>
    <property type="evidence" value="ECO:0007669"/>
    <property type="project" value="TreeGrafter"/>
</dbReference>
<dbReference type="SUPFAM" id="SSF50729">
    <property type="entry name" value="PH domain-like"/>
    <property type="match status" value="1"/>
</dbReference>
<dbReference type="GO" id="GO:0098609">
    <property type="term" value="P:cell-cell adhesion"/>
    <property type="evidence" value="ECO:0007669"/>
    <property type="project" value="TreeGrafter"/>
</dbReference>
<dbReference type="Pfam" id="PF01608">
    <property type="entry name" value="I_LWEQ"/>
    <property type="match status" value="1"/>
</dbReference>
<dbReference type="InterPro" id="IPR035964">
    <property type="entry name" value="I/LWEQ_dom_sf"/>
</dbReference>
<dbReference type="SUPFAM" id="SSF109885">
    <property type="entry name" value="I/LWEQ domain"/>
    <property type="match status" value="1"/>
</dbReference>
<dbReference type="PANTHER" id="PTHR19981">
    <property type="entry name" value="TALIN"/>
    <property type="match status" value="1"/>
</dbReference>
<organism evidence="5 6">
    <name type="scientific">Entamoeba invadens IP1</name>
    <dbReference type="NCBI Taxonomy" id="370355"/>
    <lineage>
        <taxon>Eukaryota</taxon>
        <taxon>Amoebozoa</taxon>
        <taxon>Evosea</taxon>
        <taxon>Archamoebae</taxon>
        <taxon>Mastigamoebida</taxon>
        <taxon>Entamoebidae</taxon>
        <taxon>Entamoeba</taxon>
    </lineage>
</organism>
<evidence type="ECO:0000256" key="2">
    <source>
        <dbReference type="ARBA" id="ARBA00022490"/>
    </source>
</evidence>
<dbReference type="KEGG" id="eiv:EIN_429090"/>
<dbReference type="Gene3D" id="1.20.80.10">
    <property type="match status" value="1"/>
</dbReference>
<dbReference type="EMBL" id="KB206168">
    <property type="protein sequence ID" value="ELP95163.1"/>
    <property type="molecule type" value="Genomic_DNA"/>
</dbReference>
<evidence type="ECO:0000313" key="5">
    <source>
        <dbReference type="EMBL" id="ELP95163.1"/>
    </source>
</evidence>
<dbReference type="PROSITE" id="PS00661">
    <property type="entry name" value="FERM_2"/>
    <property type="match status" value="1"/>
</dbReference>
<evidence type="ECO:0000259" key="4">
    <source>
        <dbReference type="PROSITE" id="PS50057"/>
    </source>
</evidence>
<dbReference type="InterPro" id="IPR035963">
    <property type="entry name" value="FERM_2"/>
</dbReference>
<dbReference type="SUPFAM" id="SSF47031">
    <property type="entry name" value="Second domain of FERM"/>
    <property type="match status" value="1"/>
</dbReference>
<dbReference type="OrthoDB" id="10262320at2759"/>
<dbReference type="Gene3D" id="3.10.20.90">
    <property type="entry name" value="Phosphatidylinositol 3-kinase Catalytic Subunit, Chain A, domain 1"/>
    <property type="match status" value="1"/>
</dbReference>
<reference evidence="5 6" key="1">
    <citation type="submission" date="2012-10" db="EMBL/GenBank/DDBJ databases">
        <authorList>
            <person name="Zafar N."/>
            <person name="Inman J."/>
            <person name="Hall N."/>
            <person name="Lorenzi H."/>
            <person name="Caler E."/>
        </authorList>
    </citation>
    <scope>NUCLEOTIDE SEQUENCE [LARGE SCALE GENOMIC DNA]</scope>
    <source>
        <strain evidence="5 6">IP1</strain>
    </source>
</reference>
<feature type="domain" description="FERM" evidence="4">
    <location>
        <begin position="44"/>
        <end position="333"/>
    </location>
</feature>
<evidence type="ECO:0000256" key="3">
    <source>
        <dbReference type="SAM" id="Coils"/>
    </source>
</evidence>
<dbReference type="Pfam" id="PF02174">
    <property type="entry name" value="IRS"/>
    <property type="match status" value="1"/>
</dbReference>
<feature type="coiled-coil region" evidence="3">
    <location>
        <begin position="1295"/>
        <end position="1325"/>
    </location>
</feature>
<dbReference type="Gene3D" id="1.20.120.230">
    <property type="entry name" value="Alpha-catenin/vinculin-like"/>
    <property type="match status" value="1"/>
</dbReference>
<dbReference type="SMART" id="SM00295">
    <property type="entry name" value="B41"/>
    <property type="match status" value="1"/>
</dbReference>
<dbReference type="Proteomes" id="UP000014680">
    <property type="component" value="Unassembled WGS sequence"/>
</dbReference>
<name>A0A0A1UFA4_ENTIV</name>
<dbReference type="VEuPathDB" id="AmoebaDB:EIN_429090"/>
<dbReference type="Pfam" id="PF00373">
    <property type="entry name" value="FERM_M"/>
    <property type="match status" value="1"/>
</dbReference>
<dbReference type="InterPro" id="IPR019749">
    <property type="entry name" value="Band_41_domain"/>
</dbReference>